<proteinExistence type="predicted"/>
<dbReference type="EMBL" id="MK072498">
    <property type="protein sequence ID" value="AYV86129.1"/>
    <property type="molecule type" value="Genomic_DNA"/>
</dbReference>
<organism evidence="1">
    <name type="scientific">Solumvirus sp</name>
    <dbReference type="NCBI Taxonomy" id="2487773"/>
    <lineage>
        <taxon>Viruses</taxon>
        <taxon>Pithoviruses</taxon>
    </lineage>
</organism>
<dbReference type="GO" id="GO:0016740">
    <property type="term" value="F:transferase activity"/>
    <property type="evidence" value="ECO:0007669"/>
    <property type="project" value="UniProtKB-KW"/>
</dbReference>
<protein>
    <submittedName>
        <fullName evidence="1">Glycosyltransferase</fullName>
    </submittedName>
</protein>
<reference evidence="1" key="1">
    <citation type="submission" date="2018-10" db="EMBL/GenBank/DDBJ databases">
        <title>Hidden diversity of soil giant viruses.</title>
        <authorList>
            <person name="Schulz F."/>
            <person name="Alteio L."/>
            <person name="Goudeau D."/>
            <person name="Ryan E.M."/>
            <person name="Malmstrom R.R."/>
            <person name="Blanchard J."/>
            <person name="Woyke T."/>
        </authorList>
    </citation>
    <scope>NUCLEOTIDE SEQUENCE</scope>
    <source>
        <strain evidence="1">SMV1</strain>
    </source>
</reference>
<name>A0A3G5AK51_9VIRU</name>
<sequence length="449" mass="52278">MTKICLSMIITDEDHIIDDCLKKIRPYVDAIAIDFNGKGTTTPSIIKKFCTQHKIPLNLREKKWVDDFGHSRSEALQCAEELITSLLVTGNNTGLKDGAEVKNGVMSITSNGVEIQSRENNKSLFTSFAGIREIKSKVDGPLTEKEWQQYNSLTKDSEPWYIMFHDADNTIECINFDKVKLDLKNDLVEVDMSSGGSIYNYRWMVKFDPSGKNRWKWFLPLHEYVDADGAWNYSRHKTTGVIVISGRTGLRSQQNQVDKYLKDAVVLRKYRNKPENAHNRRALFYEANSWHDAREYDMALKLYMENGKYEDNVVEERYISLYRAGILLKQLRENSGWLAMEYFYRAHQIRPQRLEALYEIVLFHRKMKTYRVGWDLAKPHLGNVSTSEVLWTTQDIYQWRFYEQAAICGFHCGEKLEAQKLFKKALESTLLQGGDRTRIEESLNPLHYS</sequence>
<accession>A0A3G5AK51</accession>
<gene>
    <name evidence="1" type="ORF">Solumvirus1_4</name>
</gene>
<keyword evidence="1" id="KW-0808">Transferase</keyword>
<evidence type="ECO:0000313" key="1">
    <source>
        <dbReference type="EMBL" id="AYV86129.1"/>
    </source>
</evidence>